<keyword evidence="3" id="KW-1185">Reference proteome</keyword>
<feature type="compositionally biased region" description="Basic and acidic residues" evidence="1">
    <location>
        <begin position="101"/>
        <end position="122"/>
    </location>
</feature>
<evidence type="ECO:0000313" key="3">
    <source>
        <dbReference type="Proteomes" id="UP000694251"/>
    </source>
</evidence>
<protein>
    <submittedName>
        <fullName evidence="2">Uncharacterized protein</fullName>
    </submittedName>
</protein>
<evidence type="ECO:0000256" key="1">
    <source>
        <dbReference type="SAM" id="MobiDB-lite"/>
    </source>
</evidence>
<name>A0A8T2BR64_ARASU</name>
<reference evidence="2 3" key="1">
    <citation type="submission" date="2020-12" db="EMBL/GenBank/DDBJ databases">
        <title>Concerted genomic and epigenomic changes stabilize Arabidopsis allopolyploids.</title>
        <authorList>
            <person name="Chen Z."/>
        </authorList>
    </citation>
    <scope>NUCLEOTIDE SEQUENCE [LARGE SCALE GENOMIC DNA]</scope>
    <source>
        <strain evidence="2">As9502</strain>
        <tissue evidence="2">Leaf</tissue>
    </source>
</reference>
<proteinExistence type="predicted"/>
<accession>A0A8T2BR64</accession>
<organism evidence="2 3">
    <name type="scientific">Arabidopsis suecica</name>
    <name type="common">Swedish thale-cress</name>
    <name type="synonym">Cardaminopsis suecica</name>
    <dbReference type="NCBI Taxonomy" id="45249"/>
    <lineage>
        <taxon>Eukaryota</taxon>
        <taxon>Viridiplantae</taxon>
        <taxon>Streptophyta</taxon>
        <taxon>Embryophyta</taxon>
        <taxon>Tracheophyta</taxon>
        <taxon>Spermatophyta</taxon>
        <taxon>Magnoliopsida</taxon>
        <taxon>eudicotyledons</taxon>
        <taxon>Gunneridae</taxon>
        <taxon>Pentapetalae</taxon>
        <taxon>rosids</taxon>
        <taxon>malvids</taxon>
        <taxon>Brassicales</taxon>
        <taxon>Brassicaceae</taxon>
        <taxon>Camelineae</taxon>
        <taxon>Arabidopsis</taxon>
    </lineage>
</organism>
<gene>
    <name evidence="2" type="ORF">ISN44_As07g004270</name>
</gene>
<sequence>MIMRPDTPDVIDMQLLPAMKEAKGKLETEIEKQSLDELMFCFKNCYTEKETEMHMTQKIPSSVPEDVRKFFQDYLAVIEKESREAYLTDAEYCANVRRIKARDSSKEAKRSQGEASTSHKCEPNCNKHYPEI</sequence>
<dbReference type="OrthoDB" id="10345291at2759"/>
<comment type="caution">
    <text evidence="2">The sequence shown here is derived from an EMBL/GenBank/DDBJ whole genome shotgun (WGS) entry which is preliminary data.</text>
</comment>
<feature type="region of interest" description="Disordered" evidence="1">
    <location>
        <begin position="100"/>
        <end position="132"/>
    </location>
</feature>
<dbReference type="EMBL" id="JAEFBJ010000007">
    <property type="protein sequence ID" value="KAG7588072.1"/>
    <property type="molecule type" value="Genomic_DNA"/>
</dbReference>
<evidence type="ECO:0000313" key="2">
    <source>
        <dbReference type="EMBL" id="KAG7588072.1"/>
    </source>
</evidence>
<dbReference type="AlphaFoldDB" id="A0A8T2BR64"/>
<dbReference type="Proteomes" id="UP000694251">
    <property type="component" value="Chromosome 7"/>
</dbReference>